<keyword evidence="1" id="KW-0863">Zinc-finger</keyword>
<feature type="domain" description="SWIM-type" evidence="2">
    <location>
        <begin position="38"/>
        <end position="73"/>
    </location>
</feature>
<dbReference type="Proteomes" id="UP000199088">
    <property type="component" value="Unassembled WGS sequence"/>
</dbReference>
<keyword evidence="1" id="KW-0479">Metal-binding</keyword>
<dbReference type="STRING" id="1052260.SAMN05660199_03953"/>
<organism evidence="3 4">
    <name type="scientific">Klenkia soli</name>
    <dbReference type="NCBI Taxonomy" id="1052260"/>
    <lineage>
        <taxon>Bacteria</taxon>
        <taxon>Bacillati</taxon>
        <taxon>Actinomycetota</taxon>
        <taxon>Actinomycetes</taxon>
        <taxon>Geodermatophilales</taxon>
        <taxon>Geodermatophilaceae</taxon>
        <taxon>Klenkia</taxon>
    </lineage>
</organism>
<sequence length="79" mass="8516">MTRESTFAKGRRLLTEGRLNVRSVTAAEIVAVCRGDSAEVYAAGWAPGPGWTCTCPARTTECAHLVALRLVTVVTREHS</sequence>
<keyword evidence="1" id="KW-0862">Zinc</keyword>
<dbReference type="PROSITE" id="PS50966">
    <property type="entry name" value="ZF_SWIM"/>
    <property type="match status" value="1"/>
</dbReference>
<accession>A0A1H0SXJ6</accession>
<dbReference type="GO" id="GO:0008270">
    <property type="term" value="F:zinc ion binding"/>
    <property type="evidence" value="ECO:0007669"/>
    <property type="project" value="UniProtKB-KW"/>
</dbReference>
<keyword evidence="4" id="KW-1185">Reference proteome</keyword>
<evidence type="ECO:0000313" key="3">
    <source>
        <dbReference type="EMBL" id="SDP46270.1"/>
    </source>
</evidence>
<dbReference type="RefSeq" id="WP_131801796.1">
    <property type="nucleotide sequence ID" value="NZ_FNIR01000014.1"/>
</dbReference>
<protein>
    <recommendedName>
        <fullName evidence="2">SWIM-type domain-containing protein</fullName>
    </recommendedName>
</protein>
<evidence type="ECO:0000259" key="2">
    <source>
        <dbReference type="PROSITE" id="PS50966"/>
    </source>
</evidence>
<dbReference type="AlphaFoldDB" id="A0A1H0SXJ6"/>
<name>A0A1H0SXJ6_9ACTN</name>
<reference evidence="4" key="1">
    <citation type="submission" date="2016-10" db="EMBL/GenBank/DDBJ databases">
        <authorList>
            <person name="Varghese N."/>
            <person name="Submissions S."/>
        </authorList>
    </citation>
    <scope>NUCLEOTIDE SEQUENCE [LARGE SCALE GENOMIC DNA]</scope>
    <source>
        <strain evidence="4">DSM 45843</strain>
    </source>
</reference>
<gene>
    <name evidence="3" type="ORF">SAMN05660199_03953</name>
</gene>
<dbReference type="InterPro" id="IPR007527">
    <property type="entry name" value="Znf_SWIM"/>
</dbReference>
<dbReference type="EMBL" id="FNIR01000014">
    <property type="protein sequence ID" value="SDP46270.1"/>
    <property type="molecule type" value="Genomic_DNA"/>
</dbReference>
<evidence type="ECO:0000313" key="4">
    <source>
        <dbReference type="Proteomes" id="UP000199088"/>
    </source>
</evidence>
<evidence type="ECO:0000256" key="1">
    <source>
        <dbReference type="PROSITE-ProRule" id="PRU00325"/>
    </source>
</evidence>
<proteinExistence type="predicted"/>
<dbReference type="OrthoDB" id="5194936at2"/>